<evidence type="ECO:0000256" key="2">
    <source>
        <dbReference type="ARBA" id="ARBA00022692"/>
    </source>
</evidence>
<dbReference type="GO" id="GO:0016020">
    <property type="term" value="C:membrane"/>
    <property type="evidence" value="ECO:0007669"/>
    <property type="project" value="UniProtKB-SubCell"/>
</dbReference>
<dbReference type="EMBL" id="JACNLK010000035">
    <property type="protein sequence ID" value="MBC8208352.1"/>
    <property type="molecule type" value="Genomic_DNA"/>
</dbReference>
<comment type="subcellular location">
    <subcellularLocation>
        <location evidence="1">Membrane</location>
        <topology evidence="1">Single-pass membrane protein</topology>
    </subcellularLocation>
</comment>
<keyword evidence="3 5" id="KW-1133">Transmembrane helix</keyword>
<dbReference type="AlphaFoldDB" id="A0A8J6N7S6"/>
<dbReference type="InterPro" id="IPR006260">
    <property type="entry name" value="TonB/TolA_C"/>
</dbReference>
<evidence type="ECO:0000313" key="6">
    <source>
        <dbReference type="EMBL" id="MBC8208352.1"/>
    </source>
</evidence>
<keyword evidence="4 5" id="KW-0472">Membrane</keyword>
<dbReference type="Gene3D" id="3.30.1150.10">
    <property type="match status" value="1"/>
</dbReference>
<dbReference type="SUPFAM" id="SSF74653">
    <property type="entry name" value="TolA/TonB C-terminal domain"/>
    <property type="match status" value="1"/>
</dbReference>
<feature type="transmembrane region" description="Helical" evidence="5">
    <location>
        <begin position="20"/>
        <end position="41"/>
    </location>
</feature>
<dbReference type="Proteomes" id="UP000599024">
    <property type="component" value="Unassembled WGS sequence"/>
</dbReference>
<evidence type="ECO:0000313" key="7">
    <source>
        <dbReference type="Proteomes" id="UP000599024"/>
    </source>
</evidence>
<gene>
    <name evidence="6" type="ORF">H8E79_04190</name>
</gene>
<name>A0A8J6N7S6_9BACT</name>
<protein>
    <submittedName>
        <fullName evidence="6">TonB C-terminal domain-containing protein</fullName>
    </submittedName>
</protein>
<proteinExistence type="predicted"/>
<sequence>MTFRETYLNGFSRDKWQYPFLLALGLHLLALLLIVVLPSLLQKKHQLPETYSVDLIHIAEPAVTLPTPEPTTAPTPPSESAPVPIPIAPTSQKTVFVPEALAPAPPPPAAQPATPISLAPSKRKIKNKIPPQNVTQQPDPQQEKRRLTRIREAEQAEQRALAEANAATDSALEALKQMLHLSSAADTPRPSSAPARSGSQLGVVETQYYATIAAHLHGYWMLPAIKTWNPALTTVMVIQINSDGRITKMLVEQSSGDSFFDQFVKRTLDQANPLPMIPPAMKRQSWEIGLRFNPGGIQ</sequence>
<evidence type="ECO:0000256" key="3">
    <source>
        <dbReference type="ARBA" id="ARBA00022989"/>
    </source>
</evidence>
<accession>A0A8J6N7S6</accession>
<evidence type="ECO:0000256" key="1">
    <source>
        <dbReference type="ARBA" id="ARBA00004167"/>
    </source>
</evidence>
<comment type="caution">
    <text evidence="6">The sequence shown here is derived from an EMBL/GenBank/DDBJ whole genome shotgun (WGS) entry which is preliminary data.</text>
</comment>
<evidence type="ECO:0000256" key="4">
    <source>
        <dbReference type="ARBA" id="ARBA00023136"/>
    </source>
</evidence>
<dbReference type="NCBIfam" id="TIGR01352">
    <property type="entry name" value="tonB_Cterm"/>
    <property type="match status" value="1"/>
</dbReference>
<keyword evidence="2 5" id="KW-0812">Transmembrane</keyword>
<evidence type="ECO:0000256" key="5">
    <source>
        <dbReference type="SAM" id="Phobius"/>
    </source>
</evidence>
<dbReference type="Pfam" id="PF13103">
    <property type="entry name" value="TonB_2"/>
    <property type="match status" value="1"/>
</dbReference>
<reference evidence="6 7" key="1">
    <citation type="submission" date="2020-08" db="EMBL/GenBank/DDBJ databases">
        <title>Bridging the membrane lipid divide: bacteria of the FCB group superphylum have the potential to synthesize archaeal ether lipids.</title>
        <authorList>
            <person name="Villanueva L."/>
            <person name="Von Meijenfeldt F.A.B."/>
            <person name="Westbye A.B."/>
            <person name="Yadav S."/>
            <person name="Hopmans E.C."/>
            <person name="Dutilh B.E."/>
            <person name="Sinninghe Damste J.S."/>
        </authorList>
    </citation>
    <scope>NUCLEOTIDE SEQUENCE [LARGE SCALE GENOMIC DNA]</scope>
    <source>
        <strain evidence="6">NIOZ-UU81</strain>
    </source>
</reference>
<organism evidence="6 7">
    <name type="scientific">Candidatus Desulfatifera sulfidica</name>
    <dbReference type="NCBI Taxonomy" id="2841691"/>
    <lineage>
        <taxon>Bacteria</taxon>
        <taxon>Pseudomonadati</taxon>
        <taxon>Thermodesulfobacteriota</taxon>
        <taxon>Desulfobulbia</taxon>
        <taxon>Desulfobulbales</taxon>
        <taxon>Desulfobulbaceae</taxon>
        <taxon>Candidatus Desulfatifera</taxon>
    </lineage>
</organism>